<name>A0A7V4E3Q7_UNCW3</name>
<dbReference type="Gene3D" id="4.10.1250.10">
    <property type="entry name" value="Aminomethyltransferase fragment"/>
    <property type="match status" value="1"/>
</dbReference>
<proteinExistence type="inferred from homology"/>
<dbReference type="GO" id="GO:0032259">
    <property type="term" value="P:methylation"/>
    <property type="evidence" value="ECO:0007669"/>
    <property type="project" value="UniProtKB-KW"/>
</dbReference>
<gene>
    <name evidence="7 11" type="primary">gcvT</name>
    <name evidence="11" type="ORF">ENU66_00495</name>
</gene>
<dbReference type="Pfam" id="PF01571">
    <property type="entry name" value="GCV_T"/>
    <property type="match status" value="1"/>
</dbReference>
<dbReference type="EMBL" id="DTDJ01000006">
    <property type="protein sequence ID" value="HGL16813.1"/>
    <property type="molecule type" value="Genomic_DNA"/>
</dbReference>
<dbReference type="NCBIfam" id="NF001567">
    <property type="entry name" value="PRK00389.1"/>
    <property type="match status" value="1"/>
</dbReference>
<dbReference type="Gene3D" id="3.30.1360.120">
    <property type="entry name" value="Probable tRNA modification gtpase trme, domain 1"/>
    <property type="match status" value="1"/>
</dbReference>
<dbReference type="GO" id="GO:0005960">
    <property type="term" value="C:glycine cleavage complex"/>
    <property type="evidence" value="ECO:0007669"/>
    <property type="project" value="InterPro"/>
</dbReference>
<evidence type="ECO:0000256" key="7">
    <source>
        <dbReference type="HAMAP-Rule" id="MF_00259"/>
    </source>
</evidence>
<dbReference type="SUPFAM" id="SSF101790">
    <property type="entry name" value="Aminomethyltransferase beta-barrel domain"/>
    <property type="match status" value="1"/>
</dbReference>
<dbReference type="InterPro" id="IPR029043">
    <property type="entry name" value="GcvT/YgfZ_C"/>
</dbReference>
<dbReference type="Pfam" id="PF08669">
    <property type="entry name" value="GCV_T_C"/>
    <property type="match status" value="1"/>
</dbReference>
<evidence type="ECO:0000256" key="6">
    <source>
        <dbReference type="ARBA" id="ARBA00047665"/>
    </source>
</evidence>
<dbReference type="GO" id="GO:0004047">
    <property type="term" value="F:aminomethyltransferase activity"/>
    <property type="evidence" value="ECO:0007669"/>
    <property type="project" value="UniProtKB-UniRule"/>
</dbReference>
<feature type="domain" description="GCVT N-terminal" evidence="9">
    <location>
        <begin position="7"/>
        <end position="258"/>
    </location>
</feature>
<keyword evidence="4 7" id="KW-0808">Transferase</keyword>
<dbReference type="SUPFAM" id="SSF103025">
    <property type="entry name" value="Folate-binding domain"/>
    <property type="match status" value="1"/>
</dbReference>
<dbReference type="GO" id="GO:0008168">
    <property type="term" value="F:methyltransferase activity"/>
    <property type="evidence" value="ECO:0007669"/>
    <property type="project" value="UniProtKB-KW"/>
</dbReference>
<keyword evidence="11" id="KW-0489">Methyltransferase</keyword>
<comment type="function">
    <text evidence="7">The glycine cleavage system catalyzes the degradation of glycine.</text>
</comment>
<dbReference type="EC" id="2.1.2.10" evidence="2 7"/>
<dbReference type="GO" id="GO:0019464">
    <property type="term" value="P:glycine decarboxylation via glycine cleavage system"/>
    <property type="evidence" value="ECO:0007669"/>
    <property type="project" value="UniProtKB-UniRule"/>
</dbReference>
<evidence type="ECO:0000256" key="2">
    <source>
        <dbReference type="ARBA" id="ARBA00012616"/>
    </source>
</evidence>
<comment type="catalytic activity">
    <reaction evidence="6 7">
        <text>N(6)-[(R)-S(8)-aminomethyldihydrolipoyl]-L-lysyl-[protein] + (6S)-5,6,7,8-tetrahydrofolate = N(6)-[(R)-dihydrolipoyl]-L-lysyl-[protein] + (6R)-5,10-methylene-5,6,7,8-tetrahydrofolate + NH4(+)</text>
        <dbReference type="Rhea" id="RHEA:16945"/>
        <dbReference type="Rhea" id="RHEA-COMP:10475"/>
        <dbReference type="Rhea" id="RHEA-COMP:10492"/>
        <dbReference type="ChEBI" id="CHEBI:15636"/>
        <dbReference type="ChEBI" id="CHEBI:28938"/>
        <dbReference type="ChEBI" id="CHEBI:57453"/>
        <dbReference type="ChEBI" id="CHEBI:83100"/>
        <dbReference type="ChEBI" id="CHEBI:83143"/>
        <dbReference type="EC" id="2.1.2.10"/>
    </reaction>
</comment>
<comment type="caution">
    <text evidence="11">The sequence shown here is derived from an EMBL/GenBank/DDBJ whole genome shotgun (WGS) entry which is preliminary data.</text>
</comment>
<dbReference type="HAMAP" id="MF_00259">
    <property type="entry name" value="GcvT"/>
    <property type="match status" value="1"/>
</dbReference>
<dbReference type="InterPro" id="IPR006223">
    <property type="entry name" value="GcvT"/>
</dbReference>
<evidence type="ECO:0000259" key="9">
    <source>
        <dbReference type="Pfam" id="PF01571"/>
    </source>
</evidence>
<dbReference type="PANTHER" id="PTHR43757">
    <property type="entry name" value="AMINOMETHYLTRANSFERASE"/>
    <property type="match status" value="1"/>
</dbReference>
<evidence type="ECO:0000256" key="4">
    <source>
        <dbReference type="ARBA" id="ARBA00022679"/>
    </source>
</evidence>
<dbReference type="GO" id="GO:0008483">
    <property type="term" value="F:transaminase activity"/>
    <property type="evidence" value="ECO:0007669"/>
    <property type="project" value="UniProtKB-KW"/>
</dbReference>
<dbReference type="InterPro" id="IPR028896">
    <property type="entry name" value="GcvT/YgfZ/DmdA"/>
</dbReference>
<keyword evidence="3 7" id="KW-0032">Aminotransferase</keyword>
<evidence type="ECO:0000256" key="5">
    <source>
        <dbReference type="ARBA" id="ARBA00031395"/>
    </source>
</evidence>
<feature type="binding site" evidence="8">
    <location>
        <position position="194"/>
    </location>
    <ligand>
        <name>substrate</name>
    </ligand>
</feature>
<dbReference type="AlphaFoldDB" id="A0A7V4E3Q7"/>
<evidence type="ECO:0000256" key="8">
    <source>
        <dbReference type="PIRSR" id="PIRSR006487-1"/>
    </source>
</evidence>
<dbReference type="NCBIfam" id="TIGR00528">
    <property type="entry name" value="gcvT"/>
    <property type="match status" value="1"/>
</dbReference>
<evidence type="ECO:0000256" key="3">
    <source>
        <dbReference type="ARBA" id="ARBA00022576"/>
    </source>
</evidence>
<dbReference type="PIRSF" id="PIRSF006487">
    <property type="entry name" value="GcvT"/>
    <property type="match status" value="1"/>
</dbReference>
<dbReference type="FunFam" id="2.40.30.110:FF:000003">
    <property type="entry name" value="Aminomethyltransferase"/>
    <property type="match status" value="1"/>
</dbReference>
<dbReference type="Gene3D" id="2.40.30.110">
    <property type="entry name" value="Aminomethyltransferase beta-barrel domains"/>
    <property type="match status" value="1"/>
</dbReference>
<comment type="subunit">
    <text evidence="7">The glycine cleavage system is composed of four proteins: P, T, L and H.</text>
</comment>
<dbReference type="PANTHER" id="PTHR43757:SF2">
    <property type="entry name" value="AMINOMETHYLTRANSFERASE, MITOCHONDRIAL"/>
    <property type="match status" value="1"/>
</dbReference>
<dbReference type="InterPro" id="IPR006222">
    <property type="entry name" value="GCVT_N"/>
</dbReference>
<dbReference type="InterPro" id="IPR027266">
    <property type="entry name" value="TrmE/GcvT-like"/>
</dbReference>
<protein>
    <recommendedName>
        <fullName evidence="2 7">Aminomethyltransferase</fullName>
        <ecNumber evidence="2 7">2.1.2.10</ecNumber>
    </recommendedName>
    <alternativeName>
        <fullName evidence="5 7">Glycine cleavage system T protein</fullName>
    </alternativeName>
</protein>
<sequence>MLRRTPLFDEHVKLGAKIVPFAGFEMPLQYSSIIEEHRWVRQSAGVFDVSHMGEIIIKGPDALEFVSYITSNDPSKLEVMEVQYSSLPTERGTIVDDLLVYRLEDYFMLVVNASNIEKDYNWILSHKRGNVDVINMSYEIGEIAFQGPKAEEVLQRIVEEDLSKIKYYWAGRVKILGKEVLISRTGYTGEDGFEIYTDNKHIVEIFRKLIEFSEVKPVGLGARDSLRLEMGYCLYGNDIDETTNLIEAGLKWITKLEKSDFIGKDALIEIEQKGVTRKRVGFVIKEGGNIPRRGYKIYDATGHEIGLVTSGNLSPSLNIPIGMGYVAKDFAKAGTEIFVEIRGKRVPAEIVKLPFYKEGSVKKA</sequence>
<dbReference type="InterPro" id="IPR013977">
    <property type="entry name" value="GcvT_C"/>
</dbReference>
<comment type="similarity">
    <text evidence="1 7">Belongs to the GcvT family.</text>
</comment>
<dbReference type="FunFam" id="3.30.70.1400:FF:000001">
    <property type="entry name" value="Aminomethyltransferase"/>
    <property type="match status" value="1"/>
</dbReference>
<evidence type="ECO:0000313" key="11">
    <source>
        <dbReference type="EMBL" id="HGL16813.1"/>
    </source>
</evidence>
<feature type="domain" description="Aminomethyltransferase C-terminal" evidence="10">
    <location>
        <begin position="277"/>
        <end position="357"/>
    </location>
</feature>
<evidence type="ECO:0000259" key="10">
    <source>
        <dbReference type="Pfam" id="PF08669"/>
    </source>
</evidence>
<accession>A0A7V4E3Q7</accession>
<organism evidence="11">
    <name type="scientific">candidate division WOR-3 bacterium</name>
    <dbReference type="NCBI Taxonomy" id="2052148"/>
    <lineage>
        <taxon>Bacteria</taxon>
        <taxon>Bacteria division WOR-3</taxon>
    </lineage>
</organism>
<dbReference type="Gene3D" id="3.30.70.1400">
    <property type="entry name" value="Aminomethyltransferase beta-barrel domains"/>
    <property type="match status" value="1"/>
</dbReference>
<evidence type="ECO:0000256" key="1">
    <source>
        <dbReference type="ARBA" id="ARBA00008609"/>
    </source>
</evidence>
<reference evidence="11" key="1">
    <citation type="journal article" date="2020" name="mSystems">
        <title>Genome- and Community-Level Interaction Insights into Carbon Utilization and Element Cycling Functions of Hydrothermarchaeota in Hydrothermal Sediment.</title>
        <authorList>
            <person name="Zhou Z."/>
            <person name="Liu Y."/>
            <person name="Xu W."/>
            <person name="Pan J."/>
            <person name="Luo Z.H."/>
            <person name="Li M."/>
        </authorList>
    </citation>
    <scope>NUCLEOTIDE SEQUENCE [LARGE SCALE GENOMIC DNA]</scope>
    <source>
        <strain evidence="11">SpSt-69</strain>
    </source>
</reference>
<dbReference type="InterPro" id="IPR022903">
    <property type="entry name" value="GcvT_bac"/>
</dbReference>